<sequence length="872" mass="96690">MSGVAEVLAQEANRRAEEDFADREQRKRKNYEYQLQQKHAAKAKAAQARGERHIEMRISGGVQRVDEDAWKEFYDHAAVKPIMETLTRLVREKLFKMRDDTTAQIERMCGAQMRRAGPGGTQHSAGMAQPEGMFEEIFEKNMMAHVELYQGRQGVLQAEIDAMRARETHAAVDDELKACLAHYAAEYHEGEEVRVREGAFTDLGALLHPLMKTVLKHPAVRAQDYFDDDWGEDEELKEAHHQTMVESFHHCLLDEMLQIFSRPNEAGEERRRKKAPPKPKERKLDDETRRRVDAMIHHHAPSIRKLLDDYFGILYKSTRQQFLRQKNNGDPFASTKDPSKARRVRNMLFRKTLDPTRYFDSRWGAIDDEAAERLITAAAAKPEYERLRDDLVVAVLDCDKKGEPDAKMVLRLLFHLASHDRSIIEMSWFEDQSGHPWPRPPGEAQAAARLDVATRTMREVALRVARELGYAEAGDGDKLCDKFKFGEAIAPADDAPAPPAAPTTQDLKLKDAIERSEFSTPVSDEPPSVWASDDTAPARAPAKARAAAGEAAPAPPGGVSQAATDAHHKSLSFAPARLSSPRPAAKPPPPPPPPKEEKKKRLAPRPVAREPPAPVPVPVRVDAGPRPPRPPPCAEAVPAVTTYAWDQSGKFVRVYVDLDGVDDVTVVSASFTSAGCAVRVADANNAERAFELKFSRLFRVVDPSLCRVVVKDRGRFVVKLRKGDASVEWGALVEDGAADDEPLIENLDEPPADPVKESMDEQNARLADVRRKRNAALGDAAAAAGAELTELVRSKAPLAAVRQCLENAKRAGADLARYRGRNEYTLLHLAADERRADVARLLLELVAADVDARDMRGPVPNSTTGLGGPDQT</sequence>
<feature type="compositionally biased region" description="Basic and acidic residues" evidence="1">
    <location>
        <begin position="12"/>
        <end position="25"/>
    </location>
</feature>
<keyword evidence="4" id="KW-1185">Reference proteome</keyword>
<dbReference type="SUPFAM" id="SSF49764">
    <property type="entry name" value="HSP20-like chaperones"/>
    <property type="match status" value="1"/>
</dbReference>
<evidence type="ECO:0000259" key="2">
    <source>
        <dbReference type="Pfam" id="PF04969"/>
    </source>
</evidence>
<feature type="region of interest" description="Disordered" evidence="1">
    <location>
        <begin position="263"/>
        <end position="289"/>
    </location>
</feature>
<dbReference type="EMBL" id="GL833127">
    <property type="protein sequence ID" value="EGB08649.1"/>
    <property type="molecule type" value="Genomic_DNA"/>
</dbReference>
<dbReference type="InterPro" id="IPR008978">
    <property type="entry name" value="HSP20-like_chaperone"/>
</dbReference>
<feature type="region of interest" description="Disordered" evidence="1">
    <location>
        <begin position="1"/>
        <end position="28"/>
    </location>
</feature>
<evidence type="ECO:0000256" key="1">
    <source>
        <dbReference type="SAM" id="MobiDB-lite"/>
    </source>
</evidence>
<accession>F0Y8S8</accession>
<feature type="domain" description="CS" evidence="2">
    <location>
        <begin position="642"/>
        <end position="722"/>
    </location>
</feature>
<dbReference type="Gene3D" id="2.60.40.790">
    <property type="match status" value="1"/>
</dbReference>
<dbReference type="InterPro" id="IPR036770">
    <property type="entry name" value="Ankyrin_rpt-contain_sf"/>
</dbReference>
<dbReference type="AlphaFoldDB" id="F0Y8S8"/>
<evidence type="ECO:0000313" key="4">
    <source>
        <dbReference type="Proteomes" id="UP000002729"/>
    </source>
</evidence>
<dbReference type="Proteomes" id="UP000002729">
    <property type="component" value="Unassembled WGS sequence"/>
</dbReference>
<dbReference type="Pfam" id="PF00023">
    <property type="entry name" value="Ank"/>
    <property type="match status" value="1"/>
</dbReference>
<dbReference type="Pfam" id="PF04969">
    <property type="entry name" value="CS"/>
    <property type="match status" value="1"/>
</dbReference>
<reference evidence="3 4" key="1">
    <citation type="journal article" date="2011" name="Proc. Natl. Acad. Sci. U.S.A.">
        <title>Niche of harmful alga Aureococcus anophagefferens revealed through ecogenomics.</title>
        <authorList>
            <person name="Gobler C.J."/>
            <person name="Berry D.L."/>
            <person name="Dyhrman S.T."/>
            <person name="Wilhelm S.W."/>
            <person name="Salamov A."/>
            <person name="Lobanov A.V."/>
            <person name="Zhang Y."/>
            <person name="Collier J.L."/>
            <person name="Wurch L.L."/>
            <person name="Kustka A.B."/>
            <person name="Dill B.D."/>
            <person name="Shah M."/>
            <person name="VerBerkmoes N.C."/>
            <person name="Kuo A."/>
            <person name="Terry A."/>
            <person name="Pangilinan J."/>
            <person name="Lindquist E.A."/>
            <person name="Lucas S."/>
            <person name="Paulsen I.T."/>
            <person name="Hattenrath-Lehmann T.K."/>
            <person name="Talmage S.C."/>
            <person name="Walker E.A."/>
            <person name="Koch F."/>
            <person name="Burson A.M."/>
            <person name="Marcoval M.A."/>
            <person name="Tang Y.Z."/>
            <person name="Lecleir G.R."/>
            <person name="Coyne K.J."/>
            <person name="Berg G.M."/>
            <person name="Bertrand E.M."/>
            <person name="Saito M.A."/>
            <person name="Gladyshev V.N."/>
            <person name="Grigoriev I.V."/>
        </authorList>
    </citation>
    <scope>NUCLEOTIDE SEQUENCE [LARGE SCALE GENOMIC DNA]</scope>
    <source>
        <strain evidence="4">CCMP 1984</strain>
    </source>
</reference>
<dbReference type="InterPro" id="IPR002110">
    <property type="entry name" value="Ankyrin_rpt"/>
</dbReference>
<protein>
    <recommendedName>
        <fullName evidence="2">CS domain-containing protein</fullName>
    </recommendedName>
</protein>
<dbReference type="SUPFAM" id="SSF48403">
    <property type="entry name" value="Ankyrin repeat"/>
    <property type="match status" value="1"/>
</dbReference>
<dbReference type="RefSeq" id="XP_009036641.1">
    <property type="nucleotide sequence ID" value="XM_009038393.1"/>
</dbReference>
<organism evidence="4">
    <name type="scientific">Aureococcus anophagefferens</name>
    <name type="common">Harmful bloom alga</name>
    <dbReference type="NCBI Taxonomy" id="44056"/>
    <lineage>
        <taxon>Eukaryota</taxon>
        <taxon>Sar</taxon>
        <taxon>Stramenopiles</taxon>
        <taxon>Ochrophyta</taxon>
        <taxon>Pelagophyceae</taxon>
        <taxon>Pelagomonadales</taxon>
        <taxon>Pelagomonadaceae</taxon>
        <taxon>Aureococcus</taxon>
    </lineage>
</organism>
<feature type="region of interest" description="Disordered" evidence="1">
    <location>
        <begin position="517"/>
        <end position="629"/>
    </location>
</feature>
<feature type="compositionally biased region" description="Low complexity" evidence="1">
    <location>
        <begin position="537"/>
        <end position="552"/>
    </location>
</feature>
<dbReference type="GeneID" id="20228302"/>
<feature type="compositionally biased region" description="Pro residues" evidence="1">
    <location>
        <begin position="584"/>
        <end position="593"/>
    </location>
</feature>
<proteinExistence type="predicted"/>
<dbReference type="InterPro" id="IPR007052">
    <property type="entry name" value="CS_dom"/>
</dbReference>
<dbReference type="KEGG" id="aaf:AURANDRAFT_71600"/>
<dbReference type="Gene3D" id="1.25.40.20">
    <property type="entry name" value="Ankyrin repeat-containing domain"/>
    <property type="match status" value="1"/>
</dbReference>
<feature type="compositionally biased region" description="Low complexity" evidence="1">
    <location>
        <begin position="574"/>
        <end position="583"/>
    </location>
</feature>
<evidence type="ECO:0000313" key="3">
    <source>
        <dbReference type="EMBL" id="EGB08649.1"/>
    </source>
</evidence>
<name>F0Y8S8_AURAN</name>
<feature type="compositionally biased region" description="Basic and acidic residues" evidence="1">
    <location>
        <begin position="278"/>
        <end position="289"/>
    </location>
</feature>
<gene>
    <name evidence="3" type="ORF">AURANDRAFT_71600</name>
</gene>
<dbReference type="InParanoid" id="F0Y8S8"/>